<protein>
    <submittedName>
        <fullName evidence="1">Uncharacterized protein</fullName>
    </submittedName>
</protein>
<sequence length="146" mass="16461">MPKAAQEKCFVPSWKVAKLHHNSAGAKWLVCTITNYVLAAEDGLLHMQPWKNPRYTASSRKFCDVLLKITKYFRRKENESATTGLEWYRTSESSVYTIVSLSDVLENEVLLNYQSSIGASRVVVRRVLIRGWTAALRGSGAHCVVV</sequence>
<reference evidence="1 2" key="1">
    <citation type="journal article" date="2019" name="Commun. Biol.">
        <title>The bagworm genome reveals a unique fibroin gene that provides high tensile strength.</title>
        <authorList>
            <person name="Kono N."/>
            <person name="Nakamura H."/>
            <person name="Ohtoshi R."/>
            <person name="Tomita M."/>
            <person name="Numata K."/>
            <person name="Arakawa K."/>
        </authorList>
    </citation>
    <scope>NUCLEOTIDE SEQUENCE [LARGE SCALE GENOMIC DNA]</scope>
</reference>
<gene>
    <name evidence="1" type="ORF">EVAR_91242_1</name>
</gene>
<organism evidence="1 2">
    <name type="scientific">Eumeta variegata</name>
    <name type="common">Bagworm moth</name>
    <name type="synonym">Eumeta japonica</name>
    <dbReference type="NCBI Taxonomy" id="151549"/>
    <lineage>
        <taxon>Eukaryota</taxon>
        <taxon>Metazoa</taxon>
        <taxon>Ecdysozoa</taxon>
        <taxon>Arthropoda</taxon>
        <taxon>Hexapoda</taxon>
        <taxon>Insecta</taxon>
        <taxon>Pterygota</taxon>
        <taxon>Neoptera</taxon>
        <taxon>Endopterygota</taxon>
        <taxon>Lepidoptera</taxon>
        <taxon>Glossata</taxon>
        <taxon>Ditrysia</taxon>
        <taxon>Tineoidea</taxon>
        <taxon>Psychidae</taxon>
        <taxon>Oiketicinae</taxon>
        <taxon>Eumeta</taxon>
    </lineage>
</organism>
<dbReference type="AlphaFoldDB" id="A0A4C2A1Y4"/>
<dbReference type="Proteomes" id="UP000299102">
    <property type="component" value="Unassembled WGS sequence"/>
</dbReference>
<comment type="caution">
    <text evidence="1">The sequence shown here is derived from an EMBL/GenBank/DDBJ whole genome shotgun (WGS) entry which is preliminary data.</text>
</comment>
<accession>A0A4C2A1Y4</accession>
<keyword evidence="2" id="KW-1185">Reference proteome</keyword>
<evidence type="ECO:0000313" key="1">
    <source>
        <dbReference type="EMBL" id="GBP93284.1"/>
    </source>
</evidence>
<name>A0A4C2A1Y4_EUMVA</name>
<proteinExistence type="predicted"/>
<dbReference type="EMBL" id="BGZK01002360">
    <property type="protein sequence ID" value="GBP93284.1"/>
    <property type="molecule type" value="Genomic_DNA"/>
</dbReference>
<evidence type="ECO:0000313" key="2">
    <source>
        <dbReference type="Proteomes" id="UP000299102"/>
    </source>
</evidence>